<organism evidence="2 3">
    <name type="scientific">Hymenobacter rubripertinctus</name>
    <dbReference type="NCBI Taxonomy" id="2029981"/>
    <lineage>
        <taxon>Bacteria</taxon>
        <taxon>Pseudomonadati</taxon>
        <taxon>Bacteroidota</taxon>
        <taxon>Cytophagia</taxon>
        <taxon>Cytophagales</taxon>
        <taxon>Hymenobacteraceae</taxon>
        <taxon>Hymenobacter</taxon>
    </lineage>
</organism>
<evidence type="ECO:0000313" key="3">
    <source>
        <dbReference type="Proteomes" id="UP000284250"/>
    </source>
</evidence>
<dbReference type="GO" id="GO:0016740">
    <property type="term" value="F:transferase activity"/>
    <property type="evidence" value="ECO:0007669"/>
    <property type="project" value="UniProtKB-KW"/>
</dbReference>
<comment type="similarity">
    <text evidence="1">Belongs to the transferase hexapeptide repeat family.</text>
</comment>
<sequence length="199" mass="21308">MPTPNTGTPPAHYVHPGAIVDTMDIGPGTTIWAFVHVLDGVRIGSNCNICDHCFVENGVVLGDNVTLKCGVYLWTGIVAEDNVFIGPNVVFTNDIRPRSKNKEAVFSSTLLKHGCSLGANSTILAGVTVGRYALTGIASVVTRDVKDYALVYGNPARQHGWIDEQGQKLEAAPESGYWVSAVTGQRYREASHGLVPESL</sequence>
<dbReference type="InterPro" id="IPR050179">
    <property type="entry name" value="Trans_hexapeptide_repeat"/>
</dbReference>
<dbReference type="InterPro" id="IPR011004">
    <property type="entry name" value="Trimer_LpxA-like_sf"/>
</dbReference>
<accession>A0A418QWK6</accession>
<dbReference type="RefSeq" id="WP_119656023.1">
    <property type="nucleotide sequence ID" value="NZ_JBHUOI010000044.1"/>
</dbReference>
<proteinExistence type="inferred from homology"/>
<name>A0A418QWK6_9BACT</name>
<keyword evidence="3" id="KW-1185">Reference proteome</keyword>
<evidence type="ECO:0000313" key="2">
    <source>
        <dbReference type="EMBL" id="RIY09521.1"/>
    </source>
</evidence>
<dbReference type="Pfam" id="PF00132">
    <property type="entry name" value="Hexapep"/>
    <property type="match status" value="1"/>
</dbReference>
<dbReference type="EMBL" id="QYCN01000016">
    <property type="protein sequence ID" value="RIY09521.1"/>
    <property type="molecule type" value="Genomic_DNA"/>
</dbReference>
<keyword evidence="2" id="KW-0808">Transferase</keyword>
<dbReference type="PANTHER" id="PTHR43300:SF4">
    <property type="entry name" value="ACYL-[ACYL-CARRIER-PROTEIN]--UDP-N-ACETYLGLUCOSAMINE O-ACYLTRANSFERASE"/>
    <property type="match status" value="1"/>
</dbReference>
<dbReference type="AlphaFoldDB" id="A0A418QWK6"/>
<evidence type="ECO:0000256" key="1">
    <source>
        <dbReference type="ARBA" id="ARBA00007274"/>
    </source>
</evidence>
<dbReference type="Proteomes" id="UP000284250">
    <property type="component" value="Unassembled WGS sequence"/>
</dbReference>
<dbReference type="CDD" id="cd03358">
    <property type="entry name" value="LbH_WxcM_N_like"/>
    <property type="match status" value="1"/>
</dbReference>
<dbReference type="OrthoDB" id="9801697at2"/>
<comment type="caution">
    <text evidence="2">The sequence shown here is derived from an EMBL/GenBank/DDBJ whole genome shotgun (WGS) entry which is preliminary data.</text>
</comment>
<dbReference type="SUPFAM" id="SSF51161">
    <property type="entry name" value="Trimeric LpxA-like enzymes"/>
    <property type="match status" value="1"/>
</dbReference>
<dbReference type="InterPro" id="IPR001451">
    <property type="entry name" value="Hexapep"/>
</dbReference>
<reference evidence="2 3" key="1">
    <citation type="submission" date="2019-01" db="EMBL/GenBank/DDBJ databases">
        <title>Hymenobacter humicola sp. nov., isolated from soils in Antarctica.</title>
        <authorList>
            <person name="Sedlacek I."/>
            <person name="Holochova P."/>
            <person name="Kralova S."/>
            <person name="Pantucek R."/>
            <person name="Stankova E."/>
            <person name="Vrbovska V."/>
            <person name="Kristofova L."/>
            <person name="Svec P."/>
            <person name="Busse H.-J."/>
        </authorList>
    </citation>
    <scope>NUCLEOTIDE SEQUENCE [LARGE SCALE GENOMIC DNA]</scope>
    <source>
        <strain evidence="2 3">CCM 8852</strain>
    </source>
</reference>
<dbReference type="Pfam" id="PF14602">
    <property type="entry name" value="Hexapep_2"/>
    <property type="match status" value="1"/>
</dbReference>
<dbReference type="PANTHER" id="PTHR43300">
    <property type="entry name" value="ACETYLTRANSFERASE"/>
    <property type="match status" value="1"/>
</dbReference>
<dbReference type="Gene3D" id="2.160.10.10">
    <property type="entry name" value="Hexapeptide repeat proteins"/>
    <property type="match status" value="1"/>
</dbReference>
<gene>
    <name evidence="2" type="ORF">D0T11_11925</name>
</gene>
<protein>
    <submittedName>
        <fullName evidence="2">N-acetyltransferase</fullName>
    </submittedName>
</protein>